<evidence type="ECO:0000313" key="2">
    <source>
        <dbReference type="EMBL" id="KAG8541064.1"/>
    </source>
</evidence>
<accession>A0AAV6Z0Y5</accession>
<dbReference type="EMBL" id="WNYA01008495">
    <property type="protein sequence ID" value="KAG8541064.1"/>
    <property type="molecule type" value="Genomic_DNA"/>
</dbReference>
<evidence type="ECO:0000313" key="3">
    <source>
        <dbReference type="Proteomes" id="UP000824782"/>
    </source>
</evidence>
<feature type="region of interest" description="Disordered" evidence="1">
    <location>
        <begin position="67"/>
        <end position="106"/>
    </location>
</feature>
<protein>
    <submittedName>
        <fullName evidence="2">Uncharacterized protein</fullName>
    </submittedName>
</protein>
<gene>
    <name evidence="2" type="ORF">GDO81_029765</name>
</gene>
<keyword evidence="3" id="KW-1185">Reference proteome</keyword>
<evidence type="ECO:0000256" key="1">
    <source>
        <dbReference type="SAM" id="MobiDB-lite"/>
    </source>
</evidence>
<dbReference type="AlphaFoldDB" id="A0AAV6Z0Y5"/>
<organism evidence="2 3">
    <name type="scientific">Engystomops pustulosus</name>
    <name type="common">Tungara frog</name>
    <name type="synonym">Physalaemus pustulosus</name>
    <dbReference type="NCBI Taxonomy" id="76066"/>
    <lineage>
        <taxon>Eukaryota</taxon>
        <taxon>Metazoa</taxon>
        <taxon>Chordata</taxon>
        <taxon>Craniata</taxon>
        <taxon>Vertebrata</taxon>
        <taxon>Euteleostomi</taxon>
        <taxon>Amphibia</taxon>
        <taxon>Batrachia</taxon>
        <taxon>Anura</taxon>
        <taxon>Neobatrachia</taxon>
        <taxon>Hyloidea</taxon>
        <taxon>Leptodactylidae</taxon>
        <taxon>Leiuperinae</taxon>
        <taxon>Engystomops</taxon>
    </lineage>
</organism>
<reference evidence="2" key="1">
    <citation type="thesis" date="2020" institute="ProQuest LLC" country="789 East Eisenhower Parkway, Ann Arbor, MI, USA">
        <title>Comparative Genomics and Chromosome Evolution.</title>
        <authorList>
            <person name="Mudd A.B."/>
        </authorList>
    </citation>
    <scope>NUCLEOTIDE SEQUENCE</scope>
    <source>
        <strain evidence="2">237g6f4</strain>
        <tissue evidence="2">Blood</tissue>
    </source>
</reference>
<dbReference type="Proteomes" id="UP000824782">
    <property type="component" value="Unassembled WGS sequence"/>
</dbReference>
<name>A0AAV6Z0Y5_ENGPU</name>
<sequence length="106" mass="11771">MIRQDLHIGTARKSCTASSEQCARPALFFVLVGKLSPSVALIHLSDAHCDEYCCFWLDQIDQPIAANMDRGGQQNPSGPQGKIGGCQEQPPPCPDHRVYRHGDRYY</sequence>
<proteinExistence type="predicted"/>
<comment type="caution">
    <text evidence="2">The sequence shown here is derived from an EMBL/GenBank/DDBJ whole genome shotgun (WGS) entry which is preliminary data.</text>
</comment>
<feature type="compositionally biased region" description="Basic and acidic residues" evidence="1">
    <location>
        <begin position="94"/>
        <end position="106"/>
    </location>
</feature>